<evidence type="ECO:0000256" key="1">
    <source>
        <dbReference type="ARBA" id="ARBA00022475"/>
    </source>
</evidence>
<name>K2KHG4_9GAMM</name>
<accession>K2KHG4</accession>
<evidence type="ECO:0000256" key="2">
    <source>
        <dbReference type="ARBA" id="ARBA00022692"/>
    </source>
</evidence>
<keyword evidence="2 5" id="KW-0812">Transmembrane</keyword>
<evidence type="ECO:0000256" key="3">
    <source>
        <dbReference type="ARBA" id="ARBA00022989"/>
    </source>
</evidence>
<evidence type="ECO:0000313" key="8">
    <source>
        <dbReference type="Proteomes" id="UP000006755"/>
    </source>
</evidence>
<dbReference type="Proteomes" id="UP000006755">
    <property type="component" value="Unassembled WGS sequence"/>
</dbReference>
<keyword evidence="8" id="KW-1185">Reference proteome</keyword>
<keyword evidence="1" id="KW-1003">Cell membrane</keyword>
<reference evidence="7 8" key="1">
    <citation type="journal article" date="2012" name="J. Bacteriol.">
        <title>Genome Sequence of Gallaecimonas xiamenensis Type Strain 3-C-1.</title>
        <authorList>
            <person name="Lai Q."/>
            <person name="Wang L."/>
            <person name="Wang W."/>
            <person name="Shao Z."/>
        </authorList>
    </citation>
    <scope>NUCLEOTIDE SEQUENCE [LARGE SCALE GENOMIC DNA]</scope>
    <source>
        <strain evidence="7 8">3-C-1</strain>
    </source>
</reference>
<dbReference type="GO" id="GO:0005886">
    <property type="term" value="C:plasma membrane"/>
    <property type="evidence" value="ECO:0007669"/>
    <property type="project" value="InterPro"/>
</dbReference>
<evidence type="ECO:0000256" key="5">
    <source>
        <dbReference type="SAM" id="Phobius"/>
    </source>
</evidence>
<evidence type="ECO:0000313" key="7">
    <source>
        <dbReference type="EMBL" id="EKE76685.1"/>
    </source>
</evidence>
<sequence length="85" mass="9322">MVTLIKWLFAILIFALALAVGAQNAQPIAVNYLIAQKTLSAGQWLGIAFALGAVLAFLVLGTQCWVQRLKIRTLQRKLRAQTKDA</sequence>
<proteinExistence type="predicted"/>
<dbReference type="InterPro" id="IPR010445">
    <property type="entry name" value="LapA_dom"/>
</dbReference>
<evidence type="ECO:0000256" key="4">
    <source>
        <dbReference type="ARBA" id="ARBA00023136"/>
    </source>
</evidence>
<dbReference type="AlphaFoldDB" id="K2KHG4"/>
<keyword evidence="4 5" id="KW-0472">Membrane</keyword>
<comment type="caution">
    <text evidence="7">The sequence shown here is derived from an EMBL/GenBank/DDBJ whole genome shotgun (WGS) entry which is preliminary data.</text>
</comment>
<dbReference type="Pfam" id="PF06305">
    <property type="entry name" value="LapA_dom"/>
    <property type="match status" value="1"/>
</dbReference>
<protein>
    <recommendedName>
        <fullName evidence="6">Lipopolysaccharide assembly protein A domain-containing protein</fullName>
    </recommendedName>
</protein>
<keyword evidence="3 5" id="KW-1133">Transmembrane helix</keyword>
<gene>
    <name evidence="7" type="ORF">B3C1_03790</name>
</gene>
<dbReference type="STRING" id="745411.B3C1_03790"/>
<feature type="domain" description="Lipopolysaccharide assembly protein A" evidence="6">
    <location>
        <begin position="23"/>
        <end position="84"/>
    </location>
</feature>
<dbReference type="RefSeq" id="WP_008483026.1">
    <property type="nucleotide sequence ID" value="NZ_AMRI01000004.1"/>
</dbReference>
<dbReference type="EMBL" id="AMRI01000004">
    <property type="protein sequence ID" value="EKE76685.1"/>
    <property type="molecule type" value="Genomic_DNA"/>
</dbReference>
<organism evidence="7 8">
    <name type="scientific">Gallaecimonas xiamenensis 3-C-1</name>
    <dbReference type="NCBI Taxonomy" id="745411"/>
    <lineage>
        <taxon>Bacteria</taxon>
        <taxon>Pseudomonadati</taxon>
        <taxon>Pseudomonadota</taxon>
        <taxon>Gammaproteobacteria</taxon>
        <taxon>Enterobacterales</taxon>
        <taxon>Gallaecimonadaceae</taxon>
        <taxon>Gallaecimonas</taxon>
    </lineage>
</organism>
<feature type="transmembrane region" description="Helical" evidence="5">
    <location>
        <begin position="41"/>
        <end position="66"/>
    </location>
</feature>
<evidence type="ECO:0000259" key="6">
    <source>
        <dbReference type="Pfam" id="PF06305"/>
    </source>
</evidence>